<dbReference type="NCBIfam" id="TIGR03071">
    <property type="entry name" value="couple_hipA"/>
    <property type="match status" value="1"/>
</dbReference>
<dbReference type="InterPro" id="IPR012893">
    <property type="entry name" value="HipA-like_C"/>
</dbReference>
<proteinExistence type="inferred from homology"/>
<sequence length="429" mass="46321">MDDFLNVWLNGVHVAALTSDGPGGGASLTYTPEAIERWGLGFPLLSVRLPVSGDRYPATMTRAFIDGLLPEDHIRALLADKARVATDDSYGLLRAYGMDCAGAIQVLDAESEAAARNGTIRWLNETELADAVADLPSAPLGVSVTPGVRSSLGGLQGKLVVVVDGGRIGLPLNGQPSTHILKPARLTEKGQERWPGIAQLETWGLRLIRAAHAAGVSANAAGARVINISGRPAILVKRFDREINAAGDVQRIHQEDFAQALGIKEKYQRDDSTPPRLIDTAALLASHATTPAQSLIELLELVTINAAIGNCDMHARNLALLHRDGKIGLTPAYDVVPTAVWSDHDRELALRIGDEAFLDDLRGVHLEREAVSWGMRRPVAKRTIKRTLDILTQELPGVRQVAVEEGWDHPMLDVATSDALARVELLRFQ</sequence>
<dbReference type="InterPro" id="IPR052028">
    <property type="entry name" value="HipA_Ser/Thr_kinase"/>
</dbReference>
<reference evidence="6 7" key="1">
    <citation type="submission" date="2020-02" db="EMBL/GenBank/DDBJ databases">
        <title>Genome sequence of the type strain DSM 27180 of Arthrobacter silviterrae.</title>
        <authorList>
            <person name="Gao J."/>
            <person name="Sun J."/>
        </authorList>
    </citation>
    <scope>NUCLEOTIDE SEQUENCE [LARGE SCALE GENOMIC DNA]</scope>
    <source>
        <strain evidence="6 7">DSM 27180</strain>
    </source>
</reference>
<evidence type="ECO:0000313" key="7">
    <source>
        <dbReference type="Proteomes" id="UP000479226"/>
    </source>
</evidence>
<name>A0ABX0DA03_9MICC</name>
<keyword evidence="7" id="KW-1185">Reference proteome</keyword>
<evidence type="ECO:0000259" key="4">
    <source>
        <dbReference type="Pfam" id="PF07804"/>
    </source>
</evidence>
<dbReference type="RefSeq" id="WP_165180264.1">
    <property type="nucleotide sequence ID" value="NZ_JAAKZI010000002.1"/>
</dbReference>
<protein>
    <submittedName>
        <fullName evidence="6">Type II toxin-antitoxin system HipA family toxin</fullName>
    </submittedName>
</protein>
<feature type="domain" description="HipA N-terminal subdomain 1" evidence="5">
    <location>
        <begin position="5"/>
        <end position="106"/>
    </location>
</feature>
<keyword evidence="3" id="KW-0418">Kinase</keyword>
<evidence type="ECO:0000256" key="3">
    <source>
        <dbReference type="ARBA" id="ARBA00022777"/>
    </source>
</evidence>
<keyword evidence="2" id="KW-0808">Transferase</keyword>
<dbReference type="PANTHER" id="PTHR37419:SF1">
    <property type="entry name" value="SERINE_THREONINE-PROTEIN KINASE TOXIN HIPA"/>
    <property type="match status" value="1"/>
</dbReference>
<feature type="domain" description="HipA-like C-terminal" evidence="4">
    <location>
        <begin position="150"/>
        <end position="389"/>
    </location>
</feature>
<evidence type="ECO:0000313" key="6">
    <source>
        <dbReference type="EMBL" id="NGN82164.1"/>
    </source>
</evidence>
<dbReference type="EMBL" id="JAAKZI010000002">
    <property type="protein sequence ID" value="NGN82164.1"/>
    <property type="molecule type" value="Genomic_DNA"/>
</dbReference>
<accession>A0ABX0DA03</accession>
<dbReference type="Pfam" id="PF07804">
    <property type="entry name" value="HipA_C"/>
    <property type="match status" value="1"/>
</dbReference>
<evidence type="ECO:0000259" key="5">
    <source>
        <dbReference type="Pfam" id="PF13657"/>
    </source>
</evidence>
<comment type="caution">
    <text evidence="6">The sequence shown here is derived from an EMBL/GenBank/DDBJ whole genome shotgun (WGS) entry which is preliminary data.</text>
</comment>
<dbReference type="PANTHER" id="PTHR37419">
    <property type="entry name" value="SERINE/THREONINE-PROTEIN KINASE TOXIN HIPA"/>
    <property type="match status" value="1"/>
</dbReference>
<dbReference type="Proteomes" id="UP000479226">
    <property type="component" value="Unassembled WGS sequence"/>
</dbReference>
<dbReference type="InterPro" id="IPR017508">
    <property type="entry name" value="HipA_N1"/>
</dbReference>
<gene>
    <name evidence="6" type="ORF">G6N77_01605</name>
</gene>
<evidence type="ECO:0000256" key="2">
    <source>
        <dbReference type="ARBA" id="ARBA00022679"/>
    </source>
</evidence>
<organism evidence="6 7">
    <name type="scientific">Arthrobacter silviterrae</name>
    <dbReference type="NCBI Taxonomy" id="2026658"/>
    <lineage>
        <taxon>Bacteria</taxon>
        <taxon>Bacillati</taxon>
        <taxon>Actinomycetota</taxon>
        <taxon>Actinomycetes</taxon>
        <taxon>Micrococcales</taxon>
        <taxon>Micrococcaceae</taxon>
        <taxon>Arthrobacter</taxon>
    </lineage>
</organism>
<evidence type="ECO:0000256" key="1">
    <source>
        <dbReference type="ARBA" id="ARBA00010164"/>
    </source>
</evidence>
<dbReference type="Pfam" id="PF13657">
    <property type="entry name" value="Couple_hipA"/>
    <property type="match status" value="1"/>
</dbReference>
<comment type="similarity">
    <text evidence="1">Belongs to the HipA Ser/Thr kinase family.</text>
</comment>